<accession>A0ABQ5TCZ2</accession>
<gene>
    <name evidence="1" type="ORF">GCM10017620_25890</name>
</gene>
<dbReference type="InterPro" id="IPR009678">
    <property type="entry name" value="Phage_tail_completion_R"/>
</dbReference>
<evidence type="ECO:0000313" key="1">
    <source>
        <dbReference type="EMBL" id="GLK49616.1"/>
    </source>
</evidence>
<dbReference type="Pfam" id="PF06891">
    <property type="entry name" value="P2_Phage_GpR"/>
    <property type="match status" value="1"/>
</dbReference>
<reference evidence="1" key="2">
    <citation type="submission" date="2023-01" db="EMBL/GenBank/DDBJ databases">
        <authorList>
            <person name="Sun Q."/>
            <person name="Evtushenko L."/>
        </authorList>
    </citation>
    <scope>NUCLEOTIDE SEQUENCE</scope>
    <source>
        <strain evidence="1">VKM B-1499</strain>
    </source>
</reference>
<reference evidence="1" key="1">
    <citation type="journal article" date="2014" name="Int. J. Syst. Evol. Microbiol.">
        <title>Complete genome of a new Firmicutes species belonging to the dominant human colonic microbiota ('Ruminococcus bicirculans') reveals two chromosomes and a selective capacity to utilize plant glucans.</title>
        <authorList>
            <consortium name="NISC Comparative Sequencing Program"/>
            <person name="Wegmann U."/>
            <person name="Louis P."/>
            <person name="Goesmann A."/>
            <person name="Henrissat B."/>
            <person name="Duncan S.H."/>
            <person name="Flint H.J."/>
        </authorList>
    </citation>
    <scope>NUCLEOTIDE SEQUENCE</scope>
    <source>
        <strain evidence="1">VKM B-1499</strain>
    </source>
</reference>
<name>A0ABQ5TCZ2_9CAUL</name>
<keyword evidence="2" id="KW-1185">Reference proteome</keyword>
<organism evidence="1 2">
    <name type="scientific">Brevundimonas intermedia</name>
    <dbReference type="NCBI Taxonomy" id="74315"/>
    <lineage>
        <taxon>Bacteria</taxon>
        <taxon>Pseudomonadati</taxon>
        <taxon>Pseudomonadota</taxon>
        <taxon>Alphaproteobacteria</taxon>
        <taxon>Caulobacterales</taxon>
        <taxon>Caulobacteraceae</taxon>
        <taxon>Brevundimonas</taxon>
    </lineage>
</organism>
<dbReference type="RefSeq" id="WP_271165805.1">
    <property type="nucleotide sequence ID" value="NZ_BSFD01000010.1"/>
</dbReference>
<comment type="caution">
    <text evidence="1">The sequence shown here is derived from an EMBL/GenBank/DDBJ whole genome shotgun (WGS) entry which is preliminary data.</text>
</comment>
<dbReference type="EMBL" id="BSFD01000010">
    <property type="protein sequence ID" value="GLK49616.1"/>
    <property type="molecule type" value="Genomic_DNA"/>
</dbReference>
<proteinExistence type="predicted"/>
<sequence length="169" mass="18839">MKKPESLLAALVAALEAKHHIKGDSSRLQMVMSNVRPEVSGRPGTGFQLAYTVEIHMPDFNGSPLEVVVPMLRWIERWQHDLVASADKAAKAIDMTFVRLDDRRYDLHAAVDLTEVFRYEGRPDGGQDLVVVDEPMPMALETGDPLHAVYLDDELIMHCSAHPEAAIEP</sequence>
<evidence type="ECO:0008006" key="3">
    <source>
        <dbReference type="Google" id="ProtNLM"/>
    </source>
</evidence>
<dbReference type="Proteomes" id="UP001143509">
    <property type="component" value="Unassembled WGS sequence"/>
</dbReference>
<evidence type="ECO:0000313" key="2">
    <source>
        <dbReference type="Proteomes" id="UP001143509"/>
    </source>
</evidence>
<protein>
    <recommendedName>
        <fullName evidence="3">Phage tail protein</fullName>
    </recommendedName>
</protein>